<keyword evidence="1" id="KW-0472">Membrane</keyword>
<evidence type="ECO:0000256" key="1">
    <source>
        <dbReference type="SAM" id="Phobius"/>
    </source>
</evidence>
<sequence>MLEQTPSILVVSKVPTIIIGIDVALLSSLFLTKWISRSSEKRKPNQIIIFRDGVSESQFNQVLNKELDQVIKACKFLDEDWNPKFAQKNHHTKFFQQGSSDDVLPGTVIDNKVCNLKNNDFYLCVHAGPQGRPTIMFS</sequence>
<dbReference type="OrthoDB" id="1860322at2759"/>
<dbReference type="InterPro" id="IPR012337">
    <property type="entry name" value="RNaseH-like_sf"/>
</dbReference>
<comment type="caution">
    <text evidence="3">The sequence shown here is derived from an EMBL/GenBank/DDBJ whole genome shotgun (WGS) entry which is preliminary data.</text>
</comment>
<dbReference type="Gene3D" id="3.30.420.10">
    <property type="entry name" value="Ribonuclease H-like superfamily/Ribonuclease H"/>
    <property type="match status" value="1"/>
</dbReference>
<evidence type="ECO:0000259" key="2">
    <source>
        <dbReference type="PROSITE" id="PS50822"/>
    </source>
</evidence>
<feature type="domain" description="Piwi" evidence="2">
    <location>
        <begin position="37"/>
        <end position="138"/>
    </location>
</feature>
<dbReference type="AlphaFoldDB" id="A0A9D3VJ43"/>
<dbReference type="InterPro" id="IPR036397">
    <property type="entry name" value="RNaseH_sf"/>
</dbReference>
<proteinExistence type="predicted"/>
<gene>
    <name evidence="3" type="ORF">J1N35_023759</name>
</gene>
<keyword evidence="1" id="KW-1133">Transmembrane helix</keyword>
<dbReference type="GO" id="GO:0003676">
    <property type="term" value="F:nucleic acid binding"/>
    <property type="evidence" value="ECO:0007669"/>
    <property type="project" value="InterPro"/>
</dbReference>
<keyword evidence="1" id="KW-0812">Transmembrane</keyword>
<reference evidence="3 4" key="1">
    <citation type="journal article" date="2021" name="Plant Biotechnol. J.">
        <title>Multi-omics assisted identification of the key and species-specific regulatory components of drought-tolerant mechanisms in Gossypium stocksii.</title>
        <authorList>
            <person name="Yu D."/>
            <person name="Ke L."/>
            <person name="Zhang D."/>
            <person name="Wu Y."/>
            <person name="Sun Y."/>
            <person name="Mei J."/>
            <person name="Sun J."/>
            <person name="Sun Y."/>
        </authorList>
    </citation>
    <scope>NUCLEOTIDE SEQUENCE [LARGE SCALE GENOMIC DNA]</scope>
    <source>
        <strain evidence="4">cv. E1</strain>
        <tissue evidence="3">Leaf</tissue>
    </source>
</reference>
<dbReference type="PROSITE" id="PS50822">
    <property type="entry name" value="PIWI"/>
    <property type="match status" value="1"/>
</dbReference>
<dbReference type="SUPFAM" id="SSF53098">
    <property type="entry name" value="Ribonuclease H-like"/>
    <property type="match status" value="1"/>
</dbReference>
<dbReference type="Pfam" id="PF02171">
    <property type="entry name" value="Piwi"/>
    <property type="match status" value="1"/>
</dbReference>
<accession>A0A9D3VJ43</accession>
<organism evidence="3 4">
    <name type="scientific">Gossypium stocksii</name>
    <dbReference type="NCBI Taxonomy" id="47602"/>
    <lineage>
        <taxon>Eukaryota</taxon>
        <taxon>Viridiplantae</taxon>
        <taxon>Streptophyta</taxon>
        <taxon>Embryophyta</taxon>
        <taxon>Tracheophyta</taxon>
        <taxon>Spermatophyta</taxon>
        <taxon>Magnoliopsida</taxon>
        <taxon>eudicotyledons</taxon>
        <taxon>Gunneridae</taxon>
        <taxon>Pentapetalae</taxon>
        <taxon>rosids</taxon>
        <taxon>malvids</taxon>
        <taxon>Malvales</taxon>
        <taxon>Malvaceae</taxon>
        <taxon>Malvoideae</taxon>
        <taxon>Gossypium</taxon>
    </lineage>
</organism>
<name>A0A9D3VJ43_9ROSI</name>
<feature type="transmembrane region" description="Helical" evidence="1">
    <location>
        <begin position="16"/>
        <end position="35"/>
    </location>
</feature>
<protein>
    <recommendedName>
        <fullName evidence="2">Piwi domain-containing protein</fullName>
    </recommendedName>
</protein>
<keyword evidence="4" id="KW-1185">Reference proteome</keyword>
<dbReference type="Proteomes" id="UP000828251">
    <property type="component" value="Unassembled WGS sequence"/>
</dbReference>
<dbReference type="InterPro" id="IPR003165">
    <property type="entry name" value="Piwi"/>
</dbReference>
<dbReference type="PANTHER" id="PTHR22891">
    <property type="entry name" value="EUKARYOTIC TRANSLATION INITIATION FACTOR 2C"/>
    <property type="match status" value="1"/>
</dbReference>
<evidence type="ECO:0000313" key="3">
    <source>
        <dbReference type="EMBL" id="KAH1083998.1"/>
    </source>
</evidence>
<evidence type="ECO:0000313" key="4">
    <source>
        <dbReference type="Proteomes" id="UP000828251"/>
    </source>
</evidence>
<dbReference type="EMBL" id="JAIQCV010000007">
    <property type="protein sequence ID" value="KAH1083998.1"/>
    <property type="molecule type" value="Genomic_DNA"/>
</dbReference>